<evidence type="ECO:0000313" key="1">
    <source>
        <dbReference type="EMBL" id="KAL0563287.1"/>
    </source>
</evidence>
<keyword evidence="2" id="KW-1185">Reference proteome</keyword>
<proteinExistence type="predicted"/>
<name>A0ABR3EK78_9AGAR</name>
<reference evidence="1 2" key="1">
    <citation type="submission" date="2024-02" db="EMBL/GenBank/DDBJ databases">
        <title>A draft genome for the cacao thread blight pathogen Marasmius crinis-equi.</title>
        <authorList>
            <person name="Cohen S.P."/>
            <person name="Baruah I.K."/>
            <person name="Amoako-Attah I."/>
            <person name="Bukari Y."/>
            <person name="Meinhardt L.W."/>
            <person name="Bailey B.A."/>
        </authorList>
    </citation>
    <scope>NUCLEOTIDE SEQUENCE [LARGE SCALE GENOMIC DNA]</scope>
    <source>
        <strain evidence="1 2">GH-76</strain>
    </source>
</reference>
<protein>
    <submittedName>
        <fullName evidence="1">Uncharacterized protein</fullName>
    </submittedName>
</protein>
<comment type="caution">
    <text evidence="1">The sequence shown here is derived from an EMBL/GenBank/DDBJ whole genome shotgun (WGS) entry which is preliminary data.</text>
</comment>
<dbReference type="EMBL" id="JBAHYK010003698">
    <property type="protein sequence ID" value="KAL0563287.1"/>
    <property type="molecule type" value="Genomic_DNA"/>
</dbReference>
<evidence type="ECO:0000313" key="2">
    <source>
        <dbReference type="Proteomes" id="UP001465976"/>
    </source>
</evidence>
<gene>
    <name evidence="1" type="ORF">V5O48_018785</name>
</gene>
<organism evidence="1 2">
    <name type="scientific">Marasmius crinis-equi</name>
    <dbReference type="NCBI Taxonomy" id="585013"/>
    <lineage>
        <taxon>Eukaryota</taxon>
        <taxon>Fungi</taxon>
        <taxon>Dikarya</taxon>
        <taxon>Basidiomycota</taxon>
        <taxon>Agaricomycotina</taxon>
        <taxon>Agaricomycetes</taxon>
        <taxon>Agaricomycetidae</taxon>
        <taxon>Agaricales</taxon>
        <taxon>Marasmiineae</taxon>
        <taxon>Marasmiaceae</taxon>
        <taxon>Marasmius</taxon>
    </lineage>
</organism>
<accession>A0ABR3EK78</accession>
<sequence length="99" mass="11052">MPSLVEVKLDTVKWPDFDAVDILPERSPCLEYAEFVVQPSHPDIPAALVQLTSFLRKLPSLPELQCTGIDERTENGQRRHRLPAGVYSAHGNDALSMLL</sequence>
<feature type="non-terminal residue" evidence="1">
    <location>
        <position position="99"/>
    </location>
</feature>
<dbReference type="Proteomes" id="UP001465976">
    <property type="component" value="Unassembled WGS sequence"/>
</dbReference>